<evidence type="ECO:0000313" key="1">
    <source>
        <dbReference type="EMBL" id="RXW13796.1"/>
    </source>
</evidence>
<protein>
    <submittedName>
        <fullName evidence="1">Uncharacterized protein</fullName>
    </submittedName>
</protein>
<dbReference type="Proteomes" id="UP000290288">
    <property type="component" value="Unassembled WGS sequence"/>
</dbReference>
<organism evidence="1 2">
    <name type="scientific">Candolleomyces aberdarensis</name>
    <dbReference type="NCBI Taxonomy" id="2316362"/>
    <lineage>
        <taxon>Eukaryota</taxon>
        <taxon>Fungi</taxon>
        <taxon>Dikarya</taxon>
        <taxon>Basidiomycota</taxon>
        <taxon>Agaricomycotina</taxon>
        <taxon>Agaricomycetes</taxon>
        <taxon>Agaricomycetidae</taxon>
        <taxon>Agaricales</taxon>
        <taxon>Agaricineae</taxon>
        <taxon>Psathyrellaceae</taxon>
        <taxon>Candolleomyces</taxon>
    </lineage>
</organism>
<comment type="caution">
    <text evidence="1">The sequence shown here is derived from an EMBL/GenBank/DDBJ whole genome shotgun (WGS) entry which is preliminary data.</text>
</comment>
<accession>A0A4Q2D5L2</accession>
<reference evidence="1 2" key="1">
    <citation type="submission" date="2019-01" db="EMBL/GenBank/DDBJ databases">
        <title>Draft genome sequence of Psathyrella aberdarensis IHI B618.</title>
        <authorList>
            <person name="Buettner E."/>
            <person name="Kellner H."/>
        </authorList>
    </citation>
    <scope>NUCLEOTIDE SEQUENCE [LARGE SCALE GENOMIC DNA]</scope>
    <source>
        <strain evidence="1 2">IHI B618</strain>
    </source>
</reference>
<dbReference type="AlphaFoldDB" id="A0A4Q2D5L2"/>
<keyword evidence="2" id="KW-1185">Reference proteome</keyword>
<sequence>MQAPAVGGINLWDLLPVHIRHDVLSRMSLVVAIKLALTSTRSYALYKDHCASRVNRQLSKFGMPVPETLDMMQAHKAVLSGSVAVLIVEGGLFIPGDLDIFVPKGTMEEIHKFVVGSTQYTQTGQGTSQWSEPTAGSLTGYDSSHETGIVDVRIYAHQDSRKIINVIETSLDISTSAVMLFHTTFVMSFVTWNAIVSAYPLTTSKGEGLLNSYQQEEKPRVKTCLDKYKTRGFTIADSCESWKPGHLCGTHGYCGRTIRKISDPTTMRICFTEWSNKDADVIDRGMEWRLACRNDCRDSDKYRPSSGWVCTSSGIRVDRTVAPVAPPAGTTLL</sequence>
<name>A0A4Q2D5L2_9AGAR</name>
<dbReference type="OrthoDB" id="3067340at2759"/>
<dbReference type="EMBL" id="SDEE01000829">
    <property type="protein sequence ID" value="RXW13796.1"/>
    <property type="molecule type" value="Genomic_DNA"/>
</dbReference>
<evidence type="ECO:0000313" key="2">
    <source>
        <dbReference type="Proteomes" id="UP000290288"/>
    </source>
</evidence>
<proteinExistence type="predicted"/>
<gene>
    <name evidence="1" type="ORF">EST38_g12058</name>
</gene>